<organism evidence="1 2">
    <name type="scientific">Hymenolepis diminuta</name>
    <name type="common">Rat tapeworm</name>
    <dbReference type="NCBI Taxonomy" id="6216"/>
    <lineage>
        <taxon>Eukaryota</taxon>
        <taxon>Metazoa</taxon>
        <taxon>Spiralia</taxon>
        <taxon>Lophotrochozoa</taxon>
        <taxon>Platyhelminthes</taxon>
        <taxon>Cestoda</taxon>
        <taxon>Eucestoda</taxon>
        <taxon>Cyclophyllidea</taxon>
        <taxon>Hymenolepididae</taxon>
        <taxon>Hymenolepis</taxon>
    </lineage>
</organism>
<reference evidence="1 2" key="1">
    <citation type="submission" date="2019-07" db="EMBL/GenBank/DDBJ databases">
        <authorList>
            <person name="Jastrzebski P J."/>
            <person name="Paukszto L."/>
            <person name="Jastrzebski P J."/>
        </authorList>
    </citation>
    <scope>NUCLEOTIDE SEQUENCE [LARGE SCALE GENOMIC DNA]</scope>
    <source>
        <strain evidence="1 2">WMS-il1</strain>
    </source>
</reference>
<sequence>MVFIKNVHKQIKISTVIQSAIPNQILQNGIFIHPPHLYLLDGFAMNNILPSSVHLSSIRVNTVVKVVIRNRVAVQEISPLLKTNSSSKILQKKGGRLKATNNMTKI</sequence>
<gene>
    <name evidence="1" type="ORF">WMSIL1_LOCUS7700</name>
</gene>
<dbReference type="EMBL" id="CABIJS010000288">
    <property type="protein sequence ID" value="VUZ48384.1"/>
    <property type="molecule type" value="Genomic_DNA"/>
</dbReference>
<evidence type="ECO:0000313" key="1">
    <source>
        <dbReference type="EMBL" id="VUZ48384.1"/>
    </source>
</evidence>
<protein>
    <submittedName>
        <fullName evidence="1">Uncharacterized protein</fullName>
    </submittedName>
</protein>
<dbReference type="Proteomes" id="UP000321570">
    <property type="component" value="Unassembled WGS sequence"/>
</dbReference>
<evidence type="ECO:0000313" key="2">
    <source>
        <dbReference type="Proteomes" id="UP000321570"/>
    </source>
</evidence>
<keyword evidence="2" id="KW-1185">Reference proteome</keyword>
<proteinExistence type="predicted"/>
<name>A0A564YPB2_HYMDI</name>
<accession>A0A564YPB2</accession>
<dbReference type="AlphaFoldDB" id="A0A564YPB2"/>